<dbReference type="PANTHER" id="PTHR30474">
    <property type="entry name" value="CELL CYCLE PROTEIN"/>
    <property type="match status" value="1"/>
</dbReference>
<proteinExistence type="predicted"/>
<dbReference type="NCBIfam" id="TIGR02210">
    <property type="entry name" value="rodA_shape"/>
    <property type="match status" value="1"/>
</dbReference>
<feature type="transmembrane region" description="Helical" evidence="13">
    <location>
        <begin position="183"/>
        <end position="204"/>
    </location>
</feature>
<feature type="transmembrane region" description="Helical" evidence="13">
    <location>
        <begin position="345"/>
        <end position="365"/>
    </location>
</feature>
<evidence type="ECO:0000256" key="13">
    <source>
        <dbReference type="SAM" id="Phobius"/>
    </source>
</evidence>
<keyword evidence="4" id="KW-0808">Transferase</keyword>
<dbReference type="GO" id="GO:0005886">
    <property type="term" value="C:plasma membrane"/>
    <property type="evidence" value="ECO:0007669"/>
    <property type="project" value="TreeGrafter"/>
</dbReference>
<dbReference type="InterPro" id="IPR018365">
    <property type="entry name" value="Cell_cycle_FtsW-rel_CS"/>
</dbReference>
<keyword evidence="6" id="KW-0133">Cell shape</keyword>
<evidence type="ECO:0000313" key="14">
    <source>
        <dbReference type="EMBL" id="NIZ46974.1"/>
    </source>
</evidence>
<dbReference type="NCBIfam" id="NF037961">
    <property type="entry name" value="RodA_shape"/>
    <property type="match status" value="1"/>
</dbReference>
<dbReference type="GO" id="GO:0071555">
    <property type="term" value="P:cell wall organization"/>
    <property type="evidence" value="ECO:0007669"/>
    <property type="project" value="UniProtKB-KW"/>
</dbReference>
<evidence type="ECO:0000256" key="4">
    <source>
        <dbReference type="ARBA" id="ARBA00022679"/>
    </source>
</evidence>
<evidence type="ECO:0000256" key="7">
    <source>
        <dbReference type="ARBA" id="ARBA00022984"/>
    </source>
</evidence>
<evidence type="ECO:0000256" key="12">
    <source>
        <dbReference type="ARBA" id="ARBA00033270"/>
    </source>
</evidence>
<dbReference type="InterPro" id="IPR011923">
    <property type="entry name" value="RodA/MrdB"/>
</dbReference>
<evidence type="ECO:0000256" key="9">
    <source>
        <dbReference type="ARBA" id="ARBA00023136"/>
    </source>
</evidence>
<dbReference type="EMBL" id="JAATLK010000001">
    <property type="protein sequence ID" value="NIZ46974.1"/>
    <property type="molecule type" value="Genomic_DNA"/>
</dbReference>
<feature type="transmembrane region" description="Helical" evidence="13">
    <location>
        <begin position="224"/>
        <end position="244"/>
    </location>
</feature>
<dbReference type="AlphaFoldDB" id="A0A968GCZ3"/>
<evidence type="ECO:0000256" key="8">
    <source>
        <dbReference type="ARBA" id="ARBA00022989"/>
    </source>
</evidence>
<keyword evidence="3" id="KW-0328">Glycosyltransferase</keyword>
<dbReference type="GO" id="GO:0016757">
    <property type="term" value="F:glycosyltransferase activity"/>
    <property type="evidence" value="ECO:0007669"/>
    <property type="project" value="UniProtKB-KW"/>
</dbReference>
<keyword evidence="7" id="KW-0573">Peptidoglycan synthesis</keyword>
<feature type="transmembrane region" description="Helical" evidence="13">
    <location>
        <begin position="377"/>
        <end position="403"/>
    </location>
</feature>
<keyword evidence="10" id="KW-0961">Cell wall biogenesis/degradation</keyword>
<dbReference type="GO" id="GO:0051301">
    <property type="term" value="P:cell division"/>
    <property type="evidence" value="ECO:0007669"/>
    <property type="project" value="InterPro"/>
</dbReference>
<comment type="caution">
    <text evidence="14">The sequence shown here is derived from an EMBL/GenBank/DDBJ whole genome shotgun (WGS) entry which is preliminary data.</text>
</comment>
<feature type="transmembrane region" description="Helical" evidence="13">
    <location>
        <begin position="50"/>
        <end position="68"/>
    </location>
</feature>
<dbReference type="PROSITE" id="PS00428">
    <property type="entry name" value="FTSW_RODA_SPOVE"/>
    <property type="match status" value="1"/>
</dbReference>
<accession>A0A968GCZ3</accession>
<feature type="transmembrane region" description="Helical" evidence="13">
    <location>
        <begin position="137"/>
        <end position="155"/>
    </location>
</feature>
<dbReference type="GO" id="GO:0015648">
    <property type="term" value="F:lipid-linked peptidoglycan transporter activity"/>
    <property type="evidence" value="ECO:0007669"/>
    <property type="project" value="TreeGrafter"/>
</dbReference>
<dbReference type="PANTHER" id="PTHR30474:SF1">
    <property type="entry name" value="PEPTIDOGLYCAN GLYCOSYLTRANSFERASE MRDB"/>
    <property type="match status" value="1"/>
</dbReference>
<evidence type="ECO:0000256" key="6">
    <source>
        <dbReference type="ARBA" id="ARBA00022960"/>
    </source>
</evidence>
<keyword evidence="2" id="KW-1003">Cell membrane</keyword>
<reference evidence="14" key="1">
    <citation type="submission" date="2020-03" db="EMBL/GenBank/DDBJ databases">
        <title>Spirochaetal bacteria isolated from arthropods constitute a novel genus Entomospira genus novum within the order Spirochaetales.</title>
        <authorList>
            <person name="Grana-Miraglia L."/>
            <person name="Sikutova S."/>
            <person name="Fingerle V."/>
            <person name="Sing A."/>
            <person name="Castillo-Ramirez S."/>
            <person name="Margos G."/>
            <person name="Rudolf I."/>
        </authorList>
    </citation>
    <scope>NUCLEOTIDE SEQUENCE</scope>
    <source>
        <strain evidence="14">BR208</strain>
    </source>
</reference>
<keyword evidence="5 13" id="KW-0812">Transmembrane</keyword>
<dbReference type="GO" id="GO:0008360">
    <property type="term" value="P:regulation of cell shape"/>
    <property type="evidence" value="ECO:0007669"/>
    <property type="project" value="UniProtKB-KW"/>
</dbReference>
<feature type="transmembrane region" description="Helical" evidence="13">
    <location>
        <begin position="161"/>
        <end position="178"/>
    </location>
</feature>
<evidence type="ECO:0000256" key="10">
    <source>
        <dbReference type="ARBA" id="ARBA00023316"/>
    </source>
</evidence>
<dbReference type="Proteomes" id="UP000752013">
    <property type="component" value="Unassembled WGS sequence"/>
</dbReference>
<sequence length="437" mass="49255">MRAIIEFLKRFDYLIFLPIVVLLTFSVFFVYSAGINSYGISVSNEWQKQIIWASIGLMMFFILTVIDYQRYRDIAIISYIINLLLLLAVLIVGTKISGAKRWLGLGPFGIQPAEFAKIGFILIIARFLSSYGRNPRHASTLGITGLLVLLPMILILRQPDFGTSMVFLVILGMMLFMAGGSALLLTFFVTIIIWFLLLIFFPLYFDLVKERDIWITTLLSSPYWLGWVGAVAFVIIIISLVGWFTYHKWIYLISVYLSTSFGIAVGLTWLAHQRFQTYQWDRLRVFVNPQIDPLGSGWHILQSLTAIGSGGVYGRGYLGGIHSHNQFLPEQSTDFIFSIILEETGFVGAVILLLAYGTLLLRLLFIMSKSRDKFSMLVIGGTFSLLLIHVWINIGMVIGLMPIKGVPLFLLSYGGSSVLSMMILLGIVSSISLRQYR</sequence>
<keyword evidence="9 13" id="KW-0472">Membrane</keyword>
<evidence type="ECO:0000256" key="3">
    <source>
        <dbReference type="ARBA" id="ARBA00022676"/>
    </source>
</evidence>
<feature type="transmembrane region" description="Helical" evidence="13">
    <location>
        <begin position="409"/>
        <end position="433"/>
    </location>
</feature>
<keyword evidence="8 13" id="KW-1133">Transmembrane helix</keyword>
<evidence type="ECO:0000313" key="15">
    <source>
        <dbReference type="Proteomes" id="UP000752013"/>
    </source>
</evidence>
<feature type="transmembrane region" description="Helical" evidence="13">
    <location>
        <begin position="102"/>
        <end position="125"/>
    </location>
</feature>
<dbReference type="GO" id="GO:0009252">
    <property type="term" value="P:peptidoglycan biosynthetic process"/>
    <property type="evidence" value="ECO:0007669"/>
    <property type="project" value="UniProtKB-KW"/>
</dbReference>
<organism evidence="14 15">
    <name type="scientific">Entomospira nematocerorum</name>
    <dbReference type="NCBI Taxonomy" id="2719987"/>
    <lineage>
        <taxon>Bacteria</taxon>
        <taxon>Pseudomonadati</taxon>
        <taxon>Spirochaetota</taxon>
        <taxon>Spirochaetia</taxon>
        <taxon>Spirochaetales</taxon>
        <taxon>Spirochaetaceae</taxon>
        <taxon>Entomospira</taxon>
    </lineage>
</organism>
<dbReference type="InterPro" id="IPR001182">
    <property type="entry name" value="FtsW/RodA"/>
</dbReference>
<evidence type="ECO:0000256" key="1">
    <source>
        <dbReference type="ARBA" id="ARBA00004141"/>
    </source>
</evidence>
<dbReference type="GO" id="GO:0032153">
    <property type="term" value="C:cell division site"/>
    <property type="evidence" value="ECO:0007669"/>
    <property type="project" value="TreeGrafter"/>
</dbReference>
<dbReference type="Pfam" id="PF01098">
    <property type="entry name" value="FTSW_RODA_SPOVE"/>
    <property type="match status" value="2"/>
</dbReference>
<dbReference type="RefSeq" id="WP_167703411.1">
    <property type="nucleotide sequence ID" value="NZ_CP118168.1"/>
</dbReference>
<comment type="subcellular location">
    <subcellularLocation>
        <location evidence="1">Membrane</location>
        <topology evidence="1">Multi-pass membrane protein</topology>
    </subcellularLocation>
</comment>
<feature type="transmembrane region" description="Helical" evidence="13">
    <location>
        <begin position="75"/>
        <end position="96"/>
    </location>
</feature>
<evidence type="ECO:0000256" key="2">
    <source>
        <dbReference type="ARBA" id="ARBA00022475"/>
    </source>
</evidence>
<feature type="transmembrane region" description="Helical" evidence="13">
    <location>
        <begin position="249"/>
        <end position="271"/>
    </location>
</feature>
<keyword evidence="15" id="KW-1185">Reference proteome</keyword>
<name>A0A968GCZ3_9SPIO</name>
<evidence type="ECO:0000256" key="11">
    <source>
        <dbReference type="ARBA" id="ARBA00032370"/>
    </source>
</evidence>
<feature type="transmembrane region" description="Helical" evidence="13">
    <location>
        <begin position="12"/>
        <end position="30"/>
    </location>
</feature>
<gene>
    <name evidence="14" type="primary">rodA</name>
    <name evidence="14" type="ORF">HCT46_03475</name>
</gene>
<evidence type="ECO:0000256" key="5">
    <source>
        <dbReference type="ARBA" id="ARBA00022692"/>
    </source>
</evidence>
<protein>
    <recommendedName>
        <fullName evidence="12">Cell wall polymerase</fullName>
    </recommendedName>
    <alternativeName>
        <fullName evidence="11">Peptidoglycan polymerase</fullName>
    </alternativeName>
</protein>